<protein>
    <submittedName>
        <fullName evidence="1">Predicted protein</fullName>
    </submittedName>
</protein>
<dbReference type="Proteomes" id="UP000002668">
    <property type="component" value="Genome"/>
</dbReference>
<dbReference type="VEuPathDB" id="FungiDB:LEMA_P041490.1"/>
<name>E4ZNM9_LEPMJ</name>
<gene>
    <name evidence="1" type="ORF">LEMA_P041490.1</name>
</gene>
<organism evidence="2">
    <name type="scientific">Leptosphaeria maculans (strain JN3 / isolate v23.1.3 / race Av1-4-5-6-7-8)</name>
    <name type="common">Blackleg fungus</name>
    <name type="synonym">Phoma lingam</name>
    <dbReference type="NCBI Taxonomy" id="985895"/>
    <lineage>
        <taxon>Eukaryota</taxon>
        <taxon>Fungi</taxon>
        <taxon>Dikarya</taxon>
        <taxon>Ascomycota</taxon>
        <taxon>Pezizomycotina</taxon>
        <taxon>Dothideomycetes</taxon>
        <taxon>Pleosporomycetidae</taxon>
        <taxon>Pleosporales</taxon>
        <taxon>Pleosporineae</taxon>
        <taxon>Leptosphaeriaceae</taxon>
        <taxon>Plenodomus</taxon>
        <taxon>Plenodomus lingam/Leptosphaeria maculans species complex</taxon>
    </lineage>
</organism>
<keyword evidence="2" id="KW-1185">Reference proteome</keyword>
<accession>E4ZNM9</accession>
<reference evidence="2" key="1">
    <citation type="journal article" date="2011" name="Nat. Commun.">
        <title>Effector diversification within compartments of the Leptosphaeria maculans genome affected by Repeat-Induced Point mutations.</title>
        <authorList>
            <person name="Rouxel T."/>
            <person name="Grandaubert J."/>
            <person name="Hane J.K."/>
            <person name="Hoede C."/>
            <person name="van de Wouw A.P."/>
            <person name="Couloux A."/>
            <person name="Dominguez V."/>
            <person name="Anthouard V."/>
            <person name="Bally P."/>
            <person name="Bourras S."/>
            <person name="Cozijnsen A.J."/>
            <person name="Ciuffetti L.M."/>
            <person name="Degrave A."/>
            <person name="Dilmaghani A."/>
            <person name="Duret L."/>
            <person name="Fudal I."/>
            <person name="Goodwin S.B."/>
            <person name="Gout L."/>
            <person name="Glaser N."/>
            <person name="Linglin J."/>
            <person name="Kema G.H.J."/>
            <person name="Lapalu N."/>
            <person name="Lawrence C.B."/>
            <person name="May K."/>
            <person name="Meyer M."/>
            <person name="Ollivier B."/>
            <person name="Poulain J."/>
            <person name="Schoch C.L."/>
            <person name="Simon A."/>
            <person name="Spatafora J.W."/>
            <person name="Stachowiak A."/>
            <person name="Turgeon B.G."/>
            <person name="Tyler B.M."/>
            <person name="Vincent D."/>
            <person name="Weissenbach J."/>
            <person name="Amselem J."/>
            <person name="Quesneville H."/>
            <person name="Oliver R.P."/>
            <person name="Wincker P."/>
            <person name="Balesdent M.-H."/>
            <person name="Howlett B.J."/>
        </authorList>
    </citation>
    <scope>NUCLEOTIDE SEQUENCE [LARGE SCALE GENOMIC DNA]</scope>
    <source>
        <strain evidence="2">JN3 / isolate v23.1.3 / race Av1-4-5-6-7-8</strain>
    </source>
</reference>
<dbReference type="AlphaFoldDB" id="E4ZNM9"/>
<dbReference type="EMBL" id="FP929105">
    <property type="protein sequence ID" value="CBX93248.1"/>
    <property type="molecule type" value="Genomic_DNA"/>
</dbReference>
<sequence length="261" mass="28512">MTLNFTVPLEISLLTERLYLFFLPRDGFARATALLGMAVTLSTCQLRSGSTDDSNVSLCLRGRRIGTTPLLGTEDCFDCFCDESLGFHTGARPQVCSCGWSLRRKLQRIAIARQGWQNDNGNLRQLVHNVVRSSRTGHLAPYPPSGCAANFRPSPTAGSSATQHHDRASLESFYFDDNASVLTSEADAGNANRIFLADTGTRRSATLSSAAAGQHTAENISPSSTYTRVYCNSTHNYLAILEMQLFQAQRMSFGAGNQSQR</sequence>
<evidence type="ECO:0000313" key="2">
    <source>
        <dbReference type="Proteomes" id="UP000002668"/>
    </source>
</evidence>
<evidence type="ECO:0000313" key="1">
    <source>
        <dbReference type="EMBL" id="CBX93248.1"/>
    </source>
</evidence>
<dbReference type="InParanoid" id="E4ZNM9"/>
<proteinExistence type="predicted"/>
<dbReference type="HOGENOM" id="CLU_1065855_0_0_1"/>